<keyword evidence="2" id="KW-0401">Integrin</keyword>
<sequence length="84" mass="9945">MTFMKYILVETTFLFFFFLWCLPPSISGIATDKDGLRLNDFIRHFEPADFNLDFLNTQHLRIKRSLDSGENKVSHEIKFNFTAH</sequence>
<name>A0A0K2TBT4_LEPSM</name>
<feature type="chain" id="PRO_5005487634" evidence="1">
    <location>
        <begin position="29"/>
        <end position="84"/>
    </location>
</feature>
<dbReference type="AlphaFoldDB" id="A0A0K2TBT4"/>
<dbReference type="EMBL" id="HACA01005944">
    <property type="protein sequence ID" value="CDW23305.1"/>
    <property type="molecule type" value="Transcribed_RNA"/>
</dbReference>
<evidence type="ECO:0000256" key="1">
    <source>
        <dbReference type="SAM" id="SignalP"/>
    </source>
</evidence>
<evidence type="ECO:0000313" key="2">
    <source>
        <dbReference type="EMBL" id="CDW23305.1"/>
    </source>
</evidence>
<dbReference type="OrthoDB" id="2149267at2759"/>
<keyword evidence="1" id="KW-0732">Signal</keyword>
<organism evidence="2">
    <name type="scientific">Lepeophtheirus salmonis</name>
    <name type="common">Salmon louse</name>
    <name type="synonym">Caligus salmonis</name>
    <dbReference type="NCBI Taxonomy" id="72036"/>
    <lineage>
        <taxon>Eukaryota</taxon>
        <taxon>Metazoa</taxon>
        <taxon>Ecdysozoa</taxon>
        <taxon>Arthropoda</taxon>
        <taxon>Crustacea</taxon>
        <taxon>Multicrustacea</taxon>
        <taxon>Hexanauplia</taxon>
        <taxon>Copepoda</taxon>
        <taxon>Siphonostomatoida</taxon>
        <taxon>Caligidae</taxon>
        <taxon>Lepeophtheirus</taxon>
    </lineage>
</organism>
<feature type="non-terminal residue" evidence="2">
    <location>
        <position position="84"/>
    </location>
</feature>
<feature type="signal peptide" evidence="1">
    <location>
        <begin position="1"/>
        <end position="28"/>
    </location>
</feature>
<proteinExistence type="predicted"/>
<protein>
    <submittedName>
        <fullName evidence="2">Disintegrin and metalloproteinase domaincontaining protein 10like [Bombyx mori]</fullName>
    </submittedName>
</protein>
<accession>A0A0K2TBT4</accession>
<dbReference type="GO" id="GO:0007229">
    <property type="term" value="P:integrin-mediated signaling pathway"/>
    <property type="evidence" value="ECO:0007669"/>
    <property type="project" value="UniProtKB-KW"/>
</dbReference>
<reference evidence="2" key="1">
    <citation type="submission" date="2014-05" db="EMBL/GenBank/DDBJ databases">
        <authorList>
            <person name="Chronopoulou M."/>
        </authorList>
    </citation>
    <scope>NUCLEOTIDE SEQUENCE</scope>
    <source>
        <tissue evidence="2">Whole organism</tissue>
    </source>
</reference>